<feature type="chain" id="PRO_5012910875" description="Lipocalin-like domain-containing protein" evidence="2">
    <location>
        <begin position="26"/>
        <end position="216"/>
    </location>
</feature>
<name>A0A1T4T0U4_9BACT</name>
<dbReference type="EMBL" id="FUWZ01000003">
    <property type="protein sequence ID" value="SKA34094.1"/>
    <property type="molecule type" value="Genomic_DNA"/>
</dbReference>
<evidence type="ECO:0008006" key="5">
    <source>
        <dbReference type="Google" id="ProtNLM"/>
    </source>
</evidence>
<feature type="compositionally biased region" description="Pro residues" evidence="1">
    <location>
        <begin position="27"/>
        <end position="39"/>
    </location>
</feature>
<dbReference type="STRING" id="634771.SAMN04488128_103950"/>
<feature type="region of interest" description="Disordered" evidence="1">
    <location>
        <begin position="27"/>
        <end position="46"/>
    </location>
</feature>
<dbReference type="RefSeq" id="WP_078671265.1">
    <property type="nucleotide sequence ID" value="NZ_FUWZ01000003.1"/>
</dbReference>
<protein>
    <recommendedName>
        <fullName evidence="5">Lipocalin-like domain-containing protein</fullName>
    </recommendedName>
</protein>
<sequence length="216" mass="23130">MTRTYLFLAACAALLFASCTKGPMAGPDPDPTVTPPGTNPGPSGNKLTGTWKFAGVELKGQSVTSATDMEGNTLKGVTNTDYISIENKGTVTFDERMMISKEISYTIDTKVNSATYINGELVASQDAPWRMTMPPSESKAAYELKANDSLYSQGATASFPGMEGSMTGQPIASKLSWKGDTLVLKSRISFSKTSSVEGFPSVINYNHDVITKLVRK</sequence>
<dbReference type="PROSITE" id="PS51257">
    <property type="entry name" value="PROKAR_LIPOPROTEIN"/>
    <property type="match status" value="1"/>
</dbReference>
<gene>
    <name evidence="3" type="ORF">SAMN04488128_103950</name>
</gene>
<proteinExistence type="predicted"/>
<evidence type="ECO:0000256" key="2">
    <source>
        <dbReference type="SAM" id="SignalP"/>
    </source>
</evidence>
<evidence type="ECO:0000313" key="4">
    <source>
        <dbReference type="Proteomes" id="UP000190367"/>
    </source>
</evidence>
<keyword evidence="4" id="KW-1185">Reference proteome</keyword>
<feature type="signal peptide" evidence="2">
    <location>
        <begin position="1"/>
        <end position="25"/>
    </location>
</feature>
<accession>A0A1T4T0U4</accession>
<reference evidence="4" key="1">
    <citation type="submission" date="2017-02" db="EMBL/GenBank/DDBJ databases">
        <authorList>
            <person name="Varghese N."/>
            <person name="Submissions S."/>
        </authorList>
    </citation>
    <scope>NUCLEOTIDE SEQUENCE [LARGE SCALE GENOMIC DNA]</scope>
    <source>
        <strain evidence="4">DSM 22224</strain>
    </source>
</reference>
<evidence type="ECO:0000256" key="1">
    <source>
        <dbReference type="SAM" id="MobiDB-lite"/>
    </source>
</evidence>
<organism evidence="3 4">
    <name type="scientific">Chitinophaga eiseniae</name>
    <dbReference type="NCBI Taxonomy" id="634771"/>
    <lineage>
        <taxon>Bacteria</taxon>
        <taxon>Pseudomonadati</taxon>
        <taxon>Bacteroidota</taxon>
        <taxon>Chitinophagia</taxon>
        <taxon>Chitinophagales</taxon>
        <taxon>Chitinophagaceae</taxon>
        <taxon>Chitinophaga</taxon>
    </lineage>
</organism>
<evidence type="ECO:0000313" key="3">
    <source>
        <dbReference type="EMBL" id="SKA34094.1"/>
    </source>
</evidence>
<dbReference type="Proteomes" id="UP000190367">
    <property type="component" value="Unassembled WGS sequence"/>
</dbReference>
<keyword evidence="2" id="KW-0732">Signal</keyword>
<dbReference type="OrthoDB" id="673912at2"/>
<dbReference type="AlphaFoldDB" id="A0A1T4T0U4"/>